<dbReference type="Pfam" id="PF00440">
    <property type="entry name" value="TetR_N"/>
    <property type="match status" value="1"/>
</dbReference>
<evidence type="ECO:0000256" key="5">
    <source>
        <dbReference type="SAM" id="MobiDB-lite"/>
    </source>
</evidence>
<dbReference type="Proteomes" id="UP001589532">
    <property type="component" value="Unassembled WGS sequence"/>
</dbReference>
<keyword evidence="1" id="KW-0805">Transcription regulation</keyword>
<feature type="DNA-binding region" description="H-T-H motif" evidence="4">
    <location>
        <begin position="49"/>
        <end position="68"/>
    </location>
</feature>
<dbReference type="PANTHER" id="PTHR30055">
    <property type="entry name" value="HTH-TYPE TRANSCRIPTIONAL REGULATOR RUTR"/>
    <property type="match status" value="1"/>
</dbReference>
<reference evidence="7 8" key="1">
    <citation type="submission" date="2024-09" db="EMBL/GenBank/DDBJ databases">
        <authorList>
            <person name="Sun Q."/>
            <person name="Mori K."/>
        </authorList>
    </citation>
    <scope>NUCLEOTIDE SEQUENCE [LARGE SCALE GENOMIC DNA]</scope>
    <source>
        <strain evidence="7 8">JCM 3143</strain>
    </source>
</reference>
<evidence type="ECO:0000259" key="6">
    <source>
        <dbReference type="PROSITE" id="PS50977"/>
    </source>
</evidence>
<keyword evidence="2 4" id="KW-0238">DNA-binding</keyword>
<dbReference type="EMBL" id="JBHMBW010000031">
    <property type="protein sequence ID" value="MFB9627400.1"/>
    <property type="molecule type" value="Genomic_DNA"/>
</dbReference>
<organism evidence="7 8">
    <name type="scientific">Nonomuraea helvata</name>
    <dbReference type="NCBI Taxonomy" id="37484"/>
    <lineage>
        <taxon>Bacteria</taxon>
        <taxon>Bacillati</taxon>
        <taxon>Actinomycetota</taxon>
        <taxon>Actinomycetes</taxon>
        <taxon>Streptosporangiales</taxon>
        <taxon>Streptosporangiaceae</taxon>
        <taxon>Nonomuraea</taxon>
    </lineage>
</organism>
<dbReference type="RefSeq" id="WP_344984147.1">
    <property type="nucleotide sequence ID" value="NZ_BAAAXV010000001.1"/>
</dbReference>
<dbReference type="SUPFAM" id="SSF48498">
    <property type="entry name" value="Tetracyclin repressor-like, C-terminal domain"/>
    <property type="match status" value="1"/>
</dbReference>
<evidence type="ECO:0000256" key="3">
    <source>
        <dbReference type="ARBA" id="ARBA00023163"/>
    </source>
</evidence>
<dbReference type="PANTHER" id="PTHR30055:SF243">
    <property type="entry name" value="HTH-TYPE TRANSCRIPTIONAL REGULATOR RV1816"/>
    <property type="match status" value="1"/>
</dbReference>
<feature type="region of interest" description="Disordered" evidence="5">
    <location>
        <begin position="1"/>
        <end position="29"/>
    </location>
</feature>
<comment type="caution">
    <text evidence="7">The sequence shown here is derived from an EMBL/GenBank/DDBJ whole genome shotgun (WGS) entry which is preliminary data.</text>
</comment>
<dbReference type="InterPro" id="IPR050109">
    <property type="entry name" value="HTH-type_TetR-like_transc_reg"/>
</dbReference>
<evidence type="ECO:0000256" key="4">
    <source>
        <dbReference type="PROSITE-ProRule" id="PRU00335"/>
    </source>
</evidence>
<evidence type="ECO:0000313" key="7">
    <source>
        <dbReference type="EMBL" id="MFB9627400.1"/>
    </source>
</evidence>
<gene>
    <name evidence="7" type="ORF">ACFFSA_30330</name>
</gene>
<accession>A0ABV5S6T3</accession>
<dbReference type="Gene3D" id="1.10.357.10">
    <property type="entry name" value="Tetracycline Repressor, domain 2"/>
    <property type="match status" value="1"/>
</dbReference>
<keyword evidence="3" id="KW-0804">Transcription</keyword>
<dbReference type="InterPro" id="IPR001647">
    <property type="entry name" value="HTH_TetR"/>
</dbReference>
<evidence type="ECO:0000256" key="1">
    <source>
        <dbReference type="ARBA" id="ARBA00023015"/>
    </source>
</evidence>
<dbReference type="InterPro" id="IPR009057">
    <property type="entry name" value="Homeodomain-like_sf"/>
</dbReference>
<keyword evidence="8" id="KW-1185">Reference proteome</keyword>
<proteinExistence type="predicted"/>
<sequence>MGGEHGRKALRRLGQRRLPGVGGDGDARERDAKVVARRIAAEEDIEGLTLAAVARGVGVTPPALYRYFNGRAGLVRAIYDDITAEFIDTVDRAVRRQASDDLSAQLHAGTHAVLEWSVANKVEFDLLMGAGYAKVAESEEGIPVVIARELGGLFGRLFARLWDEGRLTCPADEEIDPVLAAQLRTYRSEVGLKFPIGVAFLMVVCWRQIYGLVCMAVYGHHGFAFDDPQPLFEQMIDDLLGLLGLTRSPGLRLS</sequence>
<dbReference type="SUPFAM" id="SSF46689">
    <property type="entry name" value="Homeodomain-like"/>
    <property type="match status" value="1"/>
</dbReference>
<dbReference type="InterPro" id="IPR036271">
    <property type="entry name" value="Tet_transcr_reg_TetR-rel_C_sf"/>
</dbReference>
<dbReference type="Pfam" id="PF13305">
    <property type="entry name" value="TetR_C_33"/>
    <property type="match status" value="1"/>
</dbReference>
<evidence type="ECO:0000256" key="2">
    <source>
        <dbReference type="ARBA" id="ARBA00023125"/>
    </source>
</evidence>
<name>A0ABV5S6T3_9ACTN</name>
<evidence type="ECO:0000313" key="8">
    <source>
        <dbReference type="Proteomes" id="UP001589532"/>
    </source>
</evidence>
<dbReference type="PROSITE" id="PS50977">
    <property type="entry name" value="HTH_TETR_2"/>
    <property type="match status" value="1"/>
</dbReference>
<feature type="domain" description="HTH tetR-type" evidence="6">
    <location>
        <begin position="26"/>
        <end position="86"/>
    </location>
</feature>
<dbReference type="CDD" id="cd00093">
    <property type="entry name" value="HTH_XRE"/>
    <property type="match status" value="1"/>
</dbReference>
<dbReference type="InterPro" id="IPR001387">
    <property type="entry name" value="Cro/C1-type_HTH"/>
</dbReference>
<dbReference type="InterPro" id="IPR025996">
    <property type="entry name" value="MT1864/Rv1816-like_C"/>
</dbReference>
<protein>
    <submittedName>
        <fullName evidence="7">TetR/AcrR family transcriptional regulator</fullName>
    </submittedName>
</protein>